<dbReference type="Pfam" id="PF05762">
    <property type="entry name" value="VWA_CoxE"/>
    <property type="match status" value="1"/>
</dbReference>
<evidence type="ECO:0000313" key="3">
    <source>
        <dbReference type="Proteomes" id="UP001623232"/>
    </source>
</evidence>
<dbReference type="PIRSF" id="PIRSF010256">
    <property type="entry name" value="CoxE_vWa"/>
    <property type="match status" value="1"/>
</dbReference>
<gene>
    <name evidence="2" type="ORF">QEZ52_18790</name>
</gene>
<dbReference type="PANTHER" id="PTHR39338">
    <property type="entry name" value="BLL5662 PROTEIN-RELATED"/>
    <property type="match status" value="1"/>
</dbReference>
<name>A0ABZ2XVD1_9RHOB</name>
<evidence type="ECO:0000313" key="2">
    <source>
        <dbReference type="EMBL" id="WZK88626.1"/>
    </source>
</evidence>
<feature type="compositionally biased region" description="Basic and acidic residues" evidence="1">
    <location>
        <begin position="109"/>
        <end position="120"/>
    </location>
</feature>
<dbReference type="CDD" id="cd00198">
    <property type="entry name" value="vWFA"/>
    <property type="match status" value="1"/>
</dbReference>
<evidence type="ECO:0000256" key="1">
    <source>
        <dbReference type="SAM" id="MobiDB-lite"/>
    </source>
</evidence>
<dbReference type="InterPro" id="IPR011195">
    <property type="entry name" value="UCP010256"/>
</dbReference>
<dbReference type="InterPro" id="IPR008912">
    <property type="entry name" value="Uncharacterised_CoxE"/>
</dbReference>
<dbReference type="SUPFAM" id="SSF53300">
    <property type="entry name" value="vWA-like"/>
    <property type="match status" value="1"/>
</dbReference>
<dbReference type="Gene3D" id="3.40.50.410">
    <property type="entry name" value="von Willebrand factor, type A domain"/>
    <property type="match status" value="1"/>
</dbReference>
<reference evidence="2 3" key="1">
    <citation type="submission" date="2023-04" db="EMBL/GenBank/DDBJ databases">
        <title>Complete genome sequence of Alisedimentitalea scapharcae.</title>
        <authorList>
            <person name="Rong J.-C."/>
            <person name="Yi M.-L."/>
            <person name="Zhao Q."/>
        </authorList>
    </citation>
    <scope>NUCLEOTIDE SEQUENCE [LARGE SCALE GENOMIC DNA]</scope>
    <source>
        <strain evidence="2 3">KCTC 42119</strain>
    </source>
</reference>
<proteinExistence type="predicted"/>
<dbReference type="Proteomes" id="UP001623232">
    <property type="component" value="Chromosome"/>
</dbReference>
<organism evidence="2 3">
    <name type="scientific">Aliisedimentitalea scapharcae</name>
    <dbReference type="NCBI Taxonomy" id="1524259"/>
    <lineage>
        <taxon>Bacteria</taxon>
        <taxon>Pseudomonadati</taxon>
        <taxon>Pseudomonadota</taxon>
        <taxon>Alphaproteobacteria</taxon>
        <taxon>Rhodobacterales</taxon>
        <taxon>Roseobacteraceae</taxon>
        <taxon>Aliisedimentitalea</taxon>
    </lineage>
</organism>
<dbReference type="EMBL" id="CP123584">
    <property type="protein sequence ID" value="WZK88626.1"/>
    <property type="molecule type" value="Genomic_DNA"/>
</dbReference>
<feature type="compositionally biased region" description="Polar residues" evidence="1">
    <location>
        <begin position="93"/>
        <end position="108"/>
    </location>
</feature>
<feature type="region of interest" description="Disordered" evidence="1">
    <location>
        <begin position="93"/>
        <end position="137"/>
    </location>
</feature>
<protein>
    <submittedName>
        <fullName evidence="2">VWA domain-containing protein</fullName>
    </submittedName>
</protein>
<dbReference type="RefSeq" id="WP_406646080.1">
    <property type="nucleotide sequence ID" value="NZ_CP123584.1"/>
</dbReference>
<keyword evidence="3" id="KW-1185">Reference proteome</keyword>
<accession>A0ABZ2XVD1</accession>
<dbReference type="PANTHER" id="PTHR39338:SF6">
    <property type="entry name" value="BLL5662 PROTEIN"/>
    <property type="match status" value="1"/>
</dbReference>
<dbReference type="InterPro" id="IPR036465">
    <property type="entry name" value="vWFA_dom_sf"/>
</dbReference>
<sequence length="395" mass="42654">MSRVTKFAARDPGPAARMIGFMAHLRANGQRVGVSDGALALRALACVQAANPRQVRRVLRAVCTGTADDYTRFDDLFDAYWLNGGRVAEKTVPVQSASAGAQGVTSSRKSGDLARSERKGRATSPETGDADSDADGVGTLVASTGHSVLKRDLRDLVEPSDIAEAEVLAQSWGAALRHKRSRRRKQAQKGDQIHFRKLIRHSLSTGGEPVVLPKKRRPDRPLKITAICDVSGSMTVYSRIFLAFIMGLMRADDACDAYLFHTRLVRITDALRDKDTLRALGRLSLLAEGFGGGSQIGASLSLFSRSYARRFVDGRTVVLILSDGYDSAGSDQIGTALAALKKRGCKIIWLNPLKGWEGYEPVARGMAAALPHLDLFQAANTLADLAALEPELVKI</sequence>